<dbReference type="Proteomes" id="UP001060261">
    <property type="component" value="Chromosome"/>
</dbReference>
<name>A0ABY5YLH6_9DEIO</name>
<dbReference type="EMBL" id="CP104213">
    <property type="protein sequence ID" value="UWX64986.1"/>
    <property type="molecule type" value="Genomic_DNA"/>
</dbReference>
<protein>
    <submittedName>
        <fullName evidence="1">Segregation/condensation protein A</fullName>
    </submittedName>
</protein>
<gene>
    <name evidence="1" type="ORF">N0D28_04830</name>
</gene>
<accession>A0ABY5YLH6</accession>
<sequence length="246" mass="26768">MTLTLDPPPAAHFSLFTFPGFSGTLLELAATLRAGRLLPGEVPLLRLTRELLGRITAQRLSPDEHAEALPVLASVIALKVRLLLPQPDTAPTTDFDDDSGLDGVLESVEALAELGELVSFLAQRRLERAGLIAARPLEIEWPRRVRPAVGRSGLEKLVKAAQSTVREVQVPLLSRERLTLAGALRALRAFGARLRTFTFLSVPVADWGERATYFSALLEGVKEGSFSAEQAEVFGDIEVRQLGEEV</sequence>
<evidence type="ECO:0000313" key="2">
    <source>
        <dbReference type="Proteomes" id="UP001060261"/>
    </source>
</evidence>
<reference evidence="1" key="1">
    <citation type="submission" date="2022-09" db="EMBL/GenBank/DDBJ databases">
        <title>genome sequence of Deinococcus rubellus.</title>
        <authorList>
            <person name="Srinivasan S."/>
        </authorList>
    </citation>
    <scope>NUCLEOTIDE SEQUENCE</scope>
    <source>
        <strain evidence="1">Ant6</strain>
    </source>
</reference>
<proteinExistence type="predicted"/>
<keyword evidence="2" id="KW-1185">Reference proteome</keyword>
<organism evidence="1 2">
    <name type="scientific">Deinococcus rubellus</name>
    <dbReference type="NCBI Taxonomy" id="1889240"/>
    <lineage>
        <taxon>Bacteria</taxon>
        <taxon>Thermotogati</taxon>
        <taxon>Deinococcota</taxon>
        <taxon>Deinococci</taxon>
        <taxon>Deinococcales</taxon>
        <taxon>Deinococcaceae</taxon>
        <taxon>Deinococcus</taxon>
    </lineage>
</organism>
<dbReference type="RefSeq" id="WP_260561244.1">
    <property type="nucleotide sequence ID" value="NZ_BAABEC010000191.1"/>
</dbReference>
<evidence type="ECO:0000313" key="1">
    <source>
        <dbReference type="EMBL" id="UWX64986.1"/>
    </source>
</evidence>